<protein>
    <submittedName>
        <fullName evidence="1">Ubiquitin</fullName>
    </submittedName>
</protein>
<dbReference type="SUPFAM" id="SSF54236">
    <property type="entry name" value="Ubiquitin-like"/>
    <property type="match status" value="1"/>
</dbReference>
<dbReference type="Proteomes" id="UP000447833">
    <property type="component" value="Unassembled WGS sequence"/>
</dbReference>
<evidence type="ECO:0000313" key="1">
    <source>
        <dbReference type="EMBL" id="MYL65683.1"/>
    </source>
</evidence>
<dbReference type="EMBL" id="WMEY01000009">
    <property type="protein sequence ID" value="MYL65683.1"/>
    <property type="molecule type" value="Genomic_DNA"/>
</dbReference>
<name>A0A845F3Z6_9BACL</name>
<dbReference type="Pfam" id="PF08817">
    <property type="entry name" value="YukD"/>
    <property type="match status" value="1"/>
</dbReference>
<evidence type="ECO:0000313" key="2">
    <source>
        <dbReference type="Proteomes" id="UP000447833"/>
    </source>
</evidence>
<sequence>MYIEVTVDLHHYKKGRFLDLRLSNYHSVKKLIEIVCQTEQIPIPPDQTQWVRLANKHKVVAANERLIDAGIMTGDRIEIL</sequence>
<gene>
    <name evidence="1" type="ORF">GLW07_20185</name>
</gene>
<dbReference type="Gene3D" id="3.10.20.90">
    <property type="entry name" value="Phosphatidylinositol 3-kinase Catalytic Subunit, Chain A, domain 1"/>
    <property type="match status" value="1"/>
</dbReference>
<proteinExistence type="predicted"/>
<reference evidence="1 2" key="1">
    <citation type="submission" date="2019-11" db="EMBL/GenBank/DDBJ databases">
        <title>Genome sequences of 17 halophilic strains isolated from different environments.</title>
        <authorList>
            <person name="Furrow R.E."/>
        </authorList>
    </citation>
    <scope>NUCLEOTIDE SEQUENCE [LARGE SCALE GENOMIC DNA]</scope>
    <source>
        <strain evidence="1 2">22506_14_FS</strain>
    </source>
</reference>
<comment type="caution">
    <text evidence="1">The sequence shown here is derived from an EMBL/GenBank/DDBJ whole genome shotgun (WGS) entry which is preliminary data.</text>
</comment>
<dbReference type="AlphaFoldDB" id="A0A845F3Z6"/>
<dbReference type="RefSeq" id="WP_098444685.1">
    <property type="nucleotide sequence ID" value="NZ_WMEY01000009.1"/>
</dbReference>
<organism evidence="1 2">
    <name type="scientific">Guptibacillus hwajinpoensis</name>
    <dbReference type="NCBI Taxonomy" id="208199"/>
    <lineage>
        <taxon>Bacteria</taxon>
        <taxon>Bacillati</taxon>
        <taxon>Bacillota</taxon>
        <taxon>Bacilli</taxon>
        <taxon>Bacillales</taxon>
        <taxon>Guptibacillaceae</taxon>
        <taxon>Guptibacillus</taxon>
    </lineage>
</organism>
<accession>A0A845F3Z6</accession>
<dbReference type="InterPro" id="IPR029071">
    <property type="entry name" value="Ubiquitin-like_domsf"/>
</dbReference>
<dbReference type="InterPro" id="IPR024962">
    <property type="entry name" value="YukD-like"/>
</dbReference>